<comment type="caution">
    <text evidence="4">The sequence shown here is derived from an EMBL/GenBank/DDBJ whole genome shotgun (WGS) entry which is preliminary data.</text>
</comment>
<accession>A0A251WYA9</accession>
<keyword evidence="5" id="KW-1185">Reference proteome</keyword>
<dbReference type="InterPro" id="IPR029063">
    <property type="entry name" value="SAM-dependent_MTases_sf"/>
</dbReference>
<dbReference type="InterPro" id="IPR023149">
    <property type="entry name" value="Trans_acon_MeTrfase_C"/>
</dbReference>
<dbReference type="AlphaFoldDB" id="A0A251WYA9"/>
<dbReference type="Proteomes" id="UP000194664">
    <property type="component" value="Unassembled WGS sequence"/>
</dbReference>
<gene>
    <name evidence="4" type="ORF">BVC71_11115</name>
</gene>
<dbReference type="InterPro" id="IPR041698">
    <property type="entry name" value="Methyltransf_25"/>
</dbReference>
<sequence length="241" mass="26580">MRLRPAIDLIHQVGVIPEGDIIDLGCGNGAVGEALAERFDGHKLIGVDSSEAMLVKASETRNYDDLVHADITHYQPSKPPAVIFSNAALNWLPDHETLMPMIAGQLAEGGVLAVQMPGQHDGPSHALARSVAVEMFPDRFADGGWNADVLDPADYYRILSPHGDVTAWETSYLQPLAPAEGHPVRHFTQSTYLRPIMAKMDETEQADYLQRYEAALHSAYPLADDGSAMFTFRRVFFVLRR</sequence>
<feature type="domain" description="Methyltransferase" evidence="3">
    <location>
        <begin position="21"/>
        <end position="110"/>
    </location>
</feature>
<evidence type="ECO:0000313" key="5">
    <source>
        <dbReference type="Proteomes" id="UP000194664"/>
    </source>
</evidence>
<evidence type="ECO:0000259" key="3">
    <source>
        <dbReference type="Pfam" id="PF13649"/>
    </source>
</evidence>
<dbReference type="GO" id="GO:0030798">
    <property type="term" value="F:trans-aconitate 2-methyltransferase activity"/>
    <property type="evidence" value="ECO:0007669"/>
    <property type="project" value="InterPro"/>
</dbReference>
<dbReference type="EMBL" id="MSPP01000003">
    <property type="protein sequence ID" value="OUD09362.1"/>
    <property type="molecule type" value="Genomic_DNA"/>
</dbReference>
<reference evidence="4 5" key="1">
    <citation type="submission" date="2016-12" db="EMBL/GenBank/DDBJ databases">
        <title>The draft genome sequence of HSLHS2.</title>
        <authorList>
            <person name="Hu D."/>
            <person name="Wang L."/>
            <person name="Shao Z."/>
        </authorList>
    </citation>
    <scope>NUCLEOTIDE SEQUENCE [LARGE SCALE GENOMIC DNA]</scope>
    <source>
        <strain evidence="4">MCCC 1A06712</strain>
    </source>
</reference>
<dbReference type="Pfam" id="PF13649">
    <property type="entry name" value="Methyltransf_25"/>
    <property type="match status" value="1"/>
</dbReference>
<dbReference type="GO" id="GO:0032259">
    <property type="term" value="P:methylation"/>
    <property type="evidence" value="ECO:0007669"/>
    <property type="project" value="UniProtKB-KW"/>
</dbReference>
<dbReference type="Gene3D" id="3.40.50.150">
    <property type="entry name" value="Vaccinia Virus protein VP39"/>
    <property type="match status" value="1"/>
</dbReference>
<dbReference type="SUPFAM" id="SSF53335">
    <property type="entry name" value="S-adenosyl-L-methionine-dependent methyltransferases"/>
    <property type="match status" value="1"/>
</dbReference>
<organism evidence="4 5">
    <name type="scientific">Marivivens niveibacter</name>
    <dbReference type="NCBI Taxonomy" id="1930667"/>
    <lineage>
        <taxon>Bacteria</taxon>
        <taxon>Pseudomonadati</taxon>
        <taxon>Pseudomonadota</taxon>
        <taxon>Alphaproteobacteria</taxon>
        <taxon>Rhodobacterales</taxon>
        <taxon>Paracoccaceae</taxon>
        <taxon>Marivivens group</taxon>
        <taxon>Marivivens</taxon>
    </lineage>
</organism>
<dbReference type="PANTHER" id="PTHR43861">
    <property type="entry name" value="TRANS-ACONITATE 2-METHYLTRANSFERASE-RELATED"/>
    <property type="match status" value="1"/>
</dbReference>
<dbReference type="Gene3D" id="1.10.150.290">
    <property type="entry name" value="S-adenosyl-L-methionine-dependent methyltransferases"/>
    <property type="match status" value="1"/>
</dbReference>
<evidence type="ECO:0000256" key="1">
    <source>
        <dbReference type="ARBA" id="ARBA00022603"/>
    </source>
</evidence>
<keyword evidence="2" id="KW-0808">Transferase</keyword>
<evidence type="ECO:0000313" key="4">
    <source>
        <dbReference type="EMBL" id="OUD09362.1"/>
    </source>
</evidence>
<dbReference type="CDD" id="cd02440">
    <property type="entry name" value="AdoMet_MTases"/>
    <property type="match status" value="1"/>
</dbReference>
<protein>
    <recommendedName>
        <fullName evidence="3">Methyltransferase domain-containing protein</fullName>
    </recommendedName>
</protein>
<name>A0A251WYA9_9RHOB</name>
<keyword evidence="1" id="KW-0489">Methyltransferase</keyword>
<proteinExistence type="predicted"/>
<dbReference type="PANTHER" id="PTHR43861:SF1">
    <property type="entry name" value="TRANS-ACONITATE 2-METHYLTRANSFERASE"/>
    <property type="match status" value="1"/>
</dbReference>
<evidence type="ECO:0000256" key="2">
    <source>
        <dbReference type="ARBA" id="ARBA00022679"/>
    </source>
</evidence>